<reference evidence="1 2" key="1">
    <citation type="submission" date="2017-06" db="EMBL/GenBank/DDBJ databases">
        <title>Draft genome of Pseudomonas nitroreducens DF05.</title>
        <authorList>
            <person name="Iyer R."/>
        </authorList>
    </citation>
    <scope>NUCLEOTIDE SEQUENCE [LARGE SCALE GENOMIC DNA]</scope>
    <source>
        <strain evidence="1 2">DF05</strain>
    </source>
</reference>
<name>A0A2D0ADX7_PSENT</name>
<dbReference type="EMBL" id="NJBA01000004">
    <property type="protein sequence ID" value="OWP50283.1"/>
    <property type="molecule type" value="Genomic_DNA"/>
</dbReference>
<evidence type="ECO:0000313" key="2">
    <source>
        <dbReference type="Proteomes" id="UP000198145"/>
    </source>
</evidence>
<dbReference type="Proteomes" id="UP000198145">
    <property type="component" value="Unassembled WGS sequence"/>
</dbReference>
<dbReference type="RefSeq" id="WP_088417709.1">
    <property type="nucleotide sequence ID" value="NZ_NJBA01000004.1"/>
</dbReference>
<accession>A0A2D0ADX7</accession>
<gene>
    <name evidence="1" type="ORF">CEG18_12075</name>
</gene>
<organism evidence="1 2">
    <name type="scientific">Pseudomonas nitroreducens</name>
    <dbReference type="NCBI Taxonomy" id="46680"/>
    <lineage>
        <taxon>Bacteria</taxon>
        <taxon>Pseudomonadati</taxon>
        <taxon>Pseudomonadota</taxon>
        <taxon>Gammaproteobacteria</taxon>
        <taxon>Pseudomonadales</taxon>
        <taxon>Pseudomonadaceae</taxon>
        <taxon>Pseudomonas</taxon>
    </lineage>
</organism>
<proteinExistence type="predicted"/>
<comment type="caution">
    <text evidence="1">The sequence shown here is derived from an EMBL/GenBank/DDBJ whole genome shotgun (WGS) entry which is preliminary data.</text>
</comment>
<sequence length="85" mass="9997">MSAWNLALRPAEERQAMEDEKARLFEFWQLNLDRAKGEAGKLFAERSKRKGKWSEWVQGEVAEISPPELQDLVRRELARLEREAN</sequence>
<evidence type="ECO:0000313" key="1">
    <source>
        <dbReference type="EMBL" id="OWP50283.1"/>
    </source>
</evidence>
<protein>
    <submittedName>
        <fullName evidence="1">Uncharacterized protein</fullName>
    </submittedName>
</protein>
<dbReference type="AlphaFoldDB" id="A0A2D0ADX7"/>